<keyword evidence="2" id="KW-1133">Transmembrane helix</keyword>
<dbReference type="InterPro" id="IPR013106">
    <property type="entry name" value="Ig_V-set"/>
</dbReference>
<evidence type="ECO:0000256" key="2">
    <source>
        <dbReference type="SAM" id="Phobius"/>
    </source>
</evidence>
<dbReference type="SMART" id="SM00406">
    <property type="entry name" value="IGv"/>
    <property type="match status" value="1"/>
</dbReference>
<dbReference type="AlphaFoldDB" id="A0AAD3M590"/>
<dbReference type="EMBL" id="BRZM01000004">
    <property type="protein sequence ID" value="GLD47691.1"/>
    <property type="molecule type" value="Genomic_DNA"/>
</dbReference>
<organism evidence="4 5">
    <name type="scientific">Lates japonicus</name>
    <name type="common">Japanese lates</name>
    <dbReference type="NCBI Taxonomy" id="270547"/>
    <lineage>
        <taxon>Eukaryota</taxon>
        <taxon>Metazoa</taxon>
        <taxon>Chordata</taxon>
        <taxon>Craniata</taxon>
        <taxon>Vertebrata</taxon>
        <taxon>Euteleostomi</taxon>
        <taxon>Actinopterygii</taxon>
        <taxon>Neopterygii</taxon>
        <taxon>Teleostei</taxon>
        <taxon>Neoteleostei</taxon>
        <taxon>Acanthomorphata</taxon>
        <taxon>Carangaria</taxon>
        <taxon>Carangaria incertae sedis</taxon>
        <taxon>Centropomidae</taxon>
        <taxon>Lates</taxon>
    </lineage>
</organism>
<reference evidence="4" key="1">
    <citation type="submission" date="2022-08" db="EMBL/GenBank/DDBJ databases">
        <title>Genome sequencing of akame (Lates japonicus).</title>
        <authorList>
            <person name="Hashiguchi Y."/>
            <person name="Takahashi H."/>
        </authorList>
    </citation>
    <scope>NUCLEOTIDE SEQUENCE</scope>
    <source>
        <strain evidence="4">Kochi</strain>
    </source>
</reference>
<feature type="domain" description="Ig-like" evidence="3">
    <location>
        <begin position="11"/>
        <end position="116"/>
    </location>
</feature>
<sequence>MKHYLSCAAGLTVVVLQSGDQVSHPGVTVMMECSMGPGLSMGSYTMYWYRQNHYGAPLEFLTKEYDQTVGHFQSSIDTSKNYFSLQITELFLNDSSTYYCAASHSDENRPDSHTNNNEAYFGAGTKLTVLERNITQPTVTVFRPSLHECENKNKNGTDVIRRKTLLCVASGFYPDHVSVSWKVDGKKVDKNVSTDSAAQLDGDFYRITSRLRVPAKDWHNPKKHFQCIVSFFNGNETKHFEGSIKGEADPVKRAKYLKITQSAKLSYSVFIVKSCIYGAFVVFLVWRLQGSTGKD</sequence>
<dbReference type="InterPro" id="IPR036179">
    <property type="entry name" value="Ig-like_dom_sf"/>
</dbReference>
<gene>
    <name evidence="4" type="ORF">AKAME5_000180400</name>
</gene>
<feature type="transmembrane region" description="Helical" evidence="2">
    <location>
        <begin position="265"/>
        <end position="286"/>
    </location>
</feature>
<comment type="caution">
    <text evidence="4">The sequence shown here is derived from an EMBL/GenBank/DDBJ whole genome shotgun (WGS) entry which is preliminary data.</text>
</comment>
<evidence type="ECO:0000256" key="1">
    <source>
        <dbReference type="ARBA" id="ARBA00023319"/>
    </source>
</evidence>
<dbReference type="SUPFAM" id="SSF48726">
    <property type="entry name" value="Immunoglobulin"/>
    <property type="match status" value="2"/>
</dbReference>
<protein>
    <recommendedName>
        <fullName evidence="3">Ig-like domain-containing protein</fullName>
    </recommendedName>
</protein>
<evidence type="ECO:0000313" key="4">
    <source>
        <dbReference type="EMBL" id="GLD47691.1"/>
    </source>
</evidence>
<dbReference type="SMART" id="SM00407">
    <property type="entry name" value="IGc1"/>
    <property type="match status" value="1"/>
</dbReference>
<dbReference type="InterPro" id="IPR003599">
    <property type="entry name" value="Ig_sub"/>
</dbReference>
<dbReference type="Proteomes" id="UP001279410">
    <property type="component" value="Unassembled WGS sequence"/>
</dbReference>
<dbReference type="InterPro" id="IPR007110">
    <property type="entry name" value="Ig-like_dom"/>
</dbReference>
<dbReference type="PANTHER" id="PTHR23411">
    <property type="entry name" value="TAPASIN"/>
    <property type="match status" value="1"/>
</dbReference>
<keyword evidence="2" id="KW-0472">Membrane</keyword>
<dbReference type="InterPro" id="IPR003597">
    <property type="entry name" value="Ig_C1-set"/>
</dbReference>
<keyword evidence="2" id="KW-0812">Transmembrane</keyword>
<proteinExistence type="predicted"/>
<name>A0AAD3M590_LATJO</name>
<accession>A0AAD3M590</accession>
<dbReference type="CDD" id="cd05769">
    <property type="entry name" value="IgC1_TCR_beta"/>
    <property type="match status" value="1"/>
</dbReference>
<evidence type="ECO:0000259" key="3">
    <source>
        <dbReference type="PROSITE" id="PS50835"/>
    </source>
</evidence>
<dbReference type="Pfam" id="PF07654">
    <property type="entry name" value="C1-set"/>
    <property type="match status" value="1"/>
</dbReference>
<dbReference type="InterPro" id="IPR050380">
    <property type="entry name" value="Immune_Resp_Modulators"/>
</dbReference>
<dbReference type="SMART" id="SM00409">
    <property type="entry name" value="IG"/>
    <property type="match status" value="1"/>
</dbReference>
<dbReference type="Gene3D" id="2.60.40.10">
    <property type="entry name" value="Immunoglobulins"/>
    <property type="match status" value="2"/>
</dbReference>
<dbReference type="Pfam" id="PF07686">
    <property type="entry name" value="V-set"/>
    <property type="match status" value="1"/>
</dbReference>
<evidence type="ECO:0000313" key="5">
    <source>
        <dbReference type="Proteomes" id="UP001279410"/>
    </source>
</evidence>
<keyword evidence="5" id="KW-1185">Reference proteome</keyword>
<keyword evidence="1" id="KW-0393">Immunoglobulin domain</keyword>
<feature type="domain" description="Ig-like" evidence="3">
    <location>
        <begin position="137"/>
        <end position="245"/>
    </location>
</feature>
<dbReference type="InterPro" id="IPR013783">
    <property type="entry name" value="Ig-like_fold"/>
</dbReference>
<dbReference type="PROSITE" id="PS50835">
    <property type="entry name" value="IG_LIKE"/>
    <property type="match status" value="2"/>
</dbReference>